<dbReference type="GO" id="GO:0008757">
    <property type="term" value="F:S-adenosylmethionine-dependent methyltransferase activity"/>
    <property type="evidence" value="ECO:0007669"/>
    <property type="project" value="InterPro"/>
</dbReference>
<evidence type="ECO:0000313" key="2">
    <source>
        <dbReference type="EMBL" id="EGB03749.1"/>
    </source>
</evidence>
<dbReference type="Pfam" id="PF08241">
    <property type="entry name" value="Methyltransf_11"/>
    <property type="match status" value="1"/>
</dbReference>
<dbReference type="Proteomes" id="UP000002729">
    <property type="component" value="Unassembled WGS sequence"/>
</dbReference>
<keyword evidence="3" id="KW-1185">Reference proteome</keyword>
<dbReference type="InterPro" id="IPR013216">
    <property type="entry name" value="Methyltransf_11"/>
</dbReference>
<reference evidence="2 3" key="1">
    <citation type="journal article" date="2011" name="Proc. Natl. Acad. Sci. U.S.A.">
        <title>Niche of harmful alga Aureococcus anophagefferens revealed through ecogenomics.</title>
        <authorList>
            <person name="Gobler C.J."/>
            <person name="Berry D.L."/>
            <person name="Dyhrman S.T."/>
            <person name="Wilhelm S.W."/>
            <person name="Salamov A."/>
            <person name="Lobanov A.V."/>
            <person name="Zhang Y."/>
            <person name="Collier J.L."/>
            <person name="Wurch L.L."/>
            <person name="Kustka A.B."/>
            <person name="Dill B.D."/>
            <person name="Shah M."/>
            <person name="VerBerkmoes N.C."/>
            <person name="Kuo A."/>
            <person name="Terry A."/>
            <person name="Pangilinan J."/>
            <person name="Lindquist E.A."/>
            <person name="Lucas S."/>
            <person name="Paulsen I.T."/>
            <person name="Hattenrath-Lehmann T.K."/>
            <person name="Talmage S.C."/>
            <person name="Walker E.A."/>
            <person name="Koch F."/>
            <person name="Burson A.M."/>
            <person name="Marcoval M.A."/>
            <person name="Tang Y.Z."/>
            <person name="Lecleir G.R."/>
            <person name="Coyne K.J."/>
            <person name="Berg G.M."/>
            <person name="Bertrand E.M."/>
            <person name="Saito M.A."/>
            <person name="Gladyshev V.N."/>
            <person name="Grigoriev I.V."/>
        </authorList>
    </citation>
    <scope>NUCLEOTIDE SEQUENCE [LARGE SCALE GENOMIC DNA]</scope>
    <source>
        <strain evidence="3">CCMP 1984</strain>
    </source>
</reference>
<gene>
    <name evidence="2" type="ORF">AURANDRAFT_67747</name>
</gene>
<proteinExistence type="predicted"/>
<feature type="domain" description="Methyltransferase type 11" evidence="1">
    <location>
        <begin position="137"/>
        <end position="185"/>
    </location>
</feature>
<protein>
    <recommendedName>
        <fullName evidence="1">Methyltransferase type 11 domain-containing protein</fullName>
    </recommendedName>
</protein>
<dbReference type="EMBL" id="GL833162">
    <property type="protein sequence ID" value="EGB03749.1"/>
    <property type="molecule type" value="Genomic_DNA"/>
</dbReference>
<dbReference type="CDD" id="cd02440">
    <property type="entry name" value="AdoMet_MTases"/>
    <property type="match status" value="1"/>
</dbReference>
<dbReference type="AlphaFoldDB" id="F0YM97"/>
<dbReference type="Gene3D" id="3.40.50.150">
    <property type="entry name" value="Vaccinia Virus protein VP39"/>
    <property type="match status" value="1"/>
</dbReference>
<dbReference type="KEGG" id="aaf:AURANDRAFT_67747"/>
<sequence length="373" mass="41991">MARRGRCLGSALVWWSCDASLRELCPNPHYEVSTQRRYEWHSVDLGEQWSHASFPIDGLRSEIRMLEIGGPTPWAESVYGMAARVDNIVQRNHFARTGQMDVGKGASREFYGVDQNDLEGLPFAPLAGQPSLGTTYQRHGAQLDGIADESYRVVFTSHVLEHFLDPLGALREWHRVLEPGGVLILVVPWAPAVSYDAHRDPSTMQALLHLSALNASFNDDVLRSRAEAFLKSMDGKPNFNPDIFTLCDGDDAKARDDVATAAATRNCRVDENHAHWHVWDFDLLREAVEGCLGYTMLMMLLQEPWHQIIAGKKPFAPRQVVEAARNDDTWANATVARVHRSNRTYDLIFHDDGTYVAAPERLIRCSGRGVFRR</sequence>
<organism evidence="3">
    <name type="scientific">Aureococcus anophagefferens</name>
    <name type="common">Harmful bloom alga</name>
    <dbReference type="NCBI Taxonomy" id="44056"/>
    <lineage>
        <taxon>Eukaryota</taxon>
        <taxon>Sar</taxon>
        <taxon>Stramenopiles</taxon>
        <taxon>Ochrophyta</taxon>
        <taxon>Pelagophyceae</taxon>
        <taxon>Pelagomonadales</taxon>
        <taxon>Pelagomonadaceae</taxon>
        <taxon>Aureococcus</taxon>
    </lineage>
</organism>
<dbReference type="GeneID" id="20226415"/>
<dbReference type="InterPro" id="IPR029063">
    <property type="entry name" value="SAM-dependent_MTases_sf"/>
</dbReference>
<dbReference type="SUPFAM" id="SSF53335">
    <property type="entry name" value="S-adenosyl-L-methionine-dependent methyltransferases"/>
    <property type="match status" value="2"/>
</dbReference>
<dbReference type="RefSeq" id="XP_009041534.1">
    <property type="nucleotide sequence ID" value="XM_009043286.1"/>
</dbReference>
<dbReference type="InParanoid" id="F0YM97"/>
<dbReference type="OrthoDB" id="421121at2759"/>
<name>F0YM97_AURAN</name>
<accession>F0YM97</accession>
<evidence type="ECO:0000259" key="1">
    <source>
        <dbReference type="Pfam" id="PF08241"/>
    </source>
</evidence>
<evidence type="ECO:0000313" key="3">
    <source>
        <dbReference type="Proteomes" id="UP000002729"/>
    </source>
</evidence>